<evidence type="ECO:0000256" key="1">
    <source>
        <dbReference type="ARBA" id="ARBA00006484"/>
    </source>
</evidence>
<protein>
    <submittedName>
        <fullName evidence="2">SDR family NAD(P)-dependent oxidoreductase</fullName>
    </submittedName>
</protein>
<gene>
    <name evidence="2" type="ORF">ACFQGR_09555</name>
</gene>
<name>A0ABW1RVT3_9LACO</name>
<accession>A0ABW1RVT3</accession>
<dbReference type="InterPro" id="IPR036291">
    <property type="entry name" value="NAD(P)-bd_dom_sf"/>
</dbReference>
<dbReference type="PRINTS" id="PR00081">
    <property type="entry name" value="GDHRDH"/>
</dbReference>
<organism evidence="2 3">
    <name type="scientific">Weissella sagaensis</name>
    <dbReference type="NCBI Taxonomy" id="2559928"/>
    <lineage>
        <taxon>Bacteria</taxon>
        <taxon>Bacillati</taxon>
        <taxon>Bacillota</taxon>
        <taxon>Bacilli</taxon>
        <taxon>Lactobacillales</taxon>
        <taxon>Lactobacillaceae</taxon>
        <taxon>Weissella</taxon>
    </lineage>
</organism>
<dbReference type="SUPFAM" id="SSF51735">
    <property type="entry name" value="NAD(P)-binding Rossmann-fold domains"/>
    <property type="match status" value="1"/>
</dbReference>
<dbReference type="InterPro" id="IPR020904">
    <property type="entry name" value="Sc_DH/Rdtase_CS"/>
</dbReference>
<dbReference type="PROSITE" id="PS00061">
    <property type="entry name" value="ADH_SHORT"/>
    <property type="match status" value="1"/>
</dbReference>
<proteinExistence type="inferred from homology"/>
<comment type="similarity">
    <text evidence="1">Belongs to the short-chain dehydrogenases/reductases (SDR) family.</text>
</comment>
<dbReference type="Pfam" id="PF00106">
    <property type="entry name" value="adh_short"/>
    <property type="match status" value="1"/>
</dbReference>
<reference evidence="3" key="1">
    <citation type="journal article" date="2019" name="Int. J. Syst. Evol. Microbiol.">
        <title>The Global Catalogue of Microorganisms (GCM) 10K type strain sequencing project: providing services to taxonomists for standard genome sequencing and annotation.</title>
        <authorList>
            <consortium name="The Broad Institute Genomics Platform"/>
            <consortium name="The Broad Institute Genome Sequencing Center for Infectious Disease"/>
            <person name="Wu L."/>
            <person name="Ma J."/>
        </authorList>
    </citation>
    <scope>NUCLEOTIDE SEQUENCE [LARGE SCALE GENOMIC DNA]</scope>
    <source>
        <strain evidence="3">CCM 8924</strain>
    </source>
</reference>
<evidence type="ECO:0000313" key="2">
    <source>
        <dbReference type="EMBL" id="MFC6179610.1"/>
    </source>
</evidence>
<dbReference type="Proteomes" id="UP001596158">
    <property type="component" value="Unassembled WGS sequence"/>
</dbReference>
<sequence>MLLSQHDAIINTASITAYAGAPTLIDYSASKGAIVSFTRSLSQNKDMLEKGIPYA</sequence>
<dbReference type="InterPro" id="IPR002347">
    <property type="entry name" value="SDR_fam"/>
</dbReference>
<evidence type="ECO:0000313" key="3">
    <source>
        <dbReference type="Proteomes" id="UP001596158"/>
    </source>
</evidence>
<dbReference type="PRINTS" id="PR00080">
    <property type="entry name" value="SDRFAMILY"/>
</dbReference>
<dbReference type="Gene3D" id="3.40.50.720">
    <property type="entry name" value="NAD(P)-binding Rossmann-like Domain"/>
    <property type="match status" value="1"/>
</dbReference>
<dbReference type="EMBL" id="JBHSSG010000019">
    <property type="protein sequence ID" value="MFC6179610.1"/>
    <property type="molecule type" value="Genomic_DNA"/>
</dbReference>
<comment type="caution">
    <text evidence="2">The sequence shown here is derived from an EMBL/GenBank/DDBJ whole genome shotgun (WGS) entry which is preliminary data.</text>
</comment>
<dbReference type="RefSeq" id="WP_251939997.1">
    <property type="nucleotide sequence ID" value="NZ_BJDT01000012.1"/>
</dbReference>
<keyword evidence="3" id="KW-1185">Reference proteome</keyword>